<evidence type="ECO:0000256" key="2">
    <source>
        <dbReference type="ARBA" id="ARBA00022723"/>
    </source>
</evidence>
<accession>A0ABS2IL07</accession>
<evidence type="ECO:0000256" key="3">
    <source>
        <dbReference type="ARBA" id="ARBA00023004"/>
    </source>
</evidence>
<evidence type="ECO:0000256" key="1">
    <source>
        <dbReference type="ARBA" id="ARBA00022691"/>
    </source>
</evidence>
<keyword evidence="4" id="KW-0411">Iron-sulfur</keyword>
<keyword evidence="1" id="KW-0949">S-adenosyl-L-methionine</keyword>
<keyword evidence="3" id="KW-0408">Iron</keyword>
<sequence length="376" mass="42065">MPTPIAINPRPLSRREAKVRLASLLADRPDLAARLQVVRDMGRRVSATEVHLTTTCNIRCKGCWYFEGGFDAAVPETSDPALISRFVDSLVAKGVTQATLIGGEPTLVLPRVVPFVERLPYVTISTNGIRPLPMVGFEQVAVAISLFGGGPLDDALRGYRVNGSSFSGLFETALGHYRNDPRVIFVYALSEEGLQYVEPTVRAIQDNGNQVTFNFYSAHGSDHALRIENEQRTLAEALRVKQAYPETVVCHPYFIESLITGRTHWDGQFGYDVCPSISVDHPDHAERIRNGNPVLDGFAVYGADYQTLQFCCTSGNCADCRDSQGVYSWLLVSMNRFLDDTGRLETWLELAESYWRQWYWAQRHHTNFARRAPLTA</sequence>
<dbReference type="Pfam" id="PF13353">
    <property type="entry name" value="Fer4_12"/>
    <property type="match status" value="1"/>
</dbReference>
<dbReference type="Gene3D" id="3.20.20.70">
    <property type="entry name" value="Aldolase class I"/>
    <property type="match status" value="1"/>
</dbReference>
<gene>
    <name evidence="5" type="ORF">JQX11_01490</name>
</gene>
<dbReference type="SFLD" id="SFLDS00029">
    <property type="entry name" value="Radical_SAM"/>
    <property type="match status" value="1"/>
</dbReference>
<dbReference type="RefSeq" id="WP_204923100.1">
    <property type="nucleotide sequence ID" value="NZ_JAFEUC010000001.1"/>
</dbReference>
<dbReference type="EMBL" id="JAFEUC010000001">
    <property type="protein sequence ID" value="MBM7075030.1"/>
    <property type="molecule type" value="Genomic_DNA"/>
</dbReference>
<dbReference type="InterPro" id="IPR007197">
    <property type="entry name" value="rSAM"/>
</dbReference>
<keyword evidence="6" id="KW-1185">Reference proteome</keyword>
<dbReference type="Proteomes" id="UP001518872">
    <property type="component" value="Unassembled WGS sequence"/>
</dbReference>
<dbReference type="SUPFAM" id="SSF102114">
    <property type="entry name" value="Radical SAM enzymes"/>
    <property type="match status" value="1"/>
</dbReference>
<proteinExistence type="predicted"/>
<keyword evidence="2" id="KW-0479">Metal-binding</keyword>
<protein>
    <submittedName>
        <fullName evidence="5">Radical SAM protein</fullName>
    </submittedName>
</protein>
<evidence type="ECO:0000256" key="4">
    <source>
        <dbReference type="ARBA" id="ARBA00023014"/>
    </source>
</evidence>
<evidence type="ECO:0000313" key="6">
    <source>
        <dbReference type="Proteomes" id="UP001518872"/>
    </source>
</evidence>
<dbReference type="InterPro" id="IPR013785">
    <property type="entry name" value="Aldolase_TIM"/>
</dbReference>
<comment type="caution">
    <text evidence="5">The sequence shown here is derived from an EMBL/GenBank/DDBJ whole genome shotgun (WGS) entry which is preliminary data.</text>
</comment>
<dbReference type="CDD" id="cd01335">
    <property type="entry name" value="Radical_SAM"/>
    <property type="match status" value="1"/>
</dbReference>
<dbReference type="InterPro" id="IPR058240">
    <property type="entry name" value="rSAM_sf"/>
</dbReference>
<organism evidence="5 6">
    <name type="scientific">Micromonospora humida</name>
    <dbReference type="NCBI Taxonomy" id="2809018"/>
    <lineage>
        <taxon>Bacteria</taxon>
        <taxon>Bacillati</taxon>
        <taxon>Actinomycetota</taxon>
        <taxon>Actinomycetes</taxon>
        <taxon>Micromonosporales</taxon>
        <taxon>Micromonosporaceae</taxon>
        <taxon>Micromonospora</taxon>
    </lineage>
</organism>
<reference evidence="5 6" key="1">
    <citation type="submission" date="2021-02" db="EMBL/GenBank/DDBJ databases">
        <authorList>
            <person name="Ra J.-S."/>
        </authorList>
    </citation>
    <scope>NUCLEOTIDE SEQUENCE [LARGE SCALE GENOMIC DNA]</scope>
    <source>
        <strain evidence="5 6">MMS20-R1-14</strain>
    </source>
</reference>
<evidence type="ECO:0000313" key="5">
    <source>
        <dbReference type="EMBL" id="MBM7075030.1"/>
    </source>
</evidence>
<name>A0ABS2IL07_9ACTN</name>